<evidence type="ECO:0000256" key="6">
    <source>
        <dbReference type="RuleBase" id="RU361187"/>
    </source>
</evidence>
<evidence type="ECO:0000256" key="2">
    <source>
        <dbReference type="ARBA" id="ARBA00022651"/>
    </source>
</evidence>
<evidence type="ECO:0000256" key="4">
    <source>
        <dbReference type="ARBA" id="ARBA00023277"/>
    </source>
</evidence>
<dbReference type="PANTHER" id="PTHR43772">
    <property type="entry name" value="ENDO-1,4-BETA-XYLANASE"/>
    <property type="match status" value="1"/>
</dbReference>
<dbReference type="CDD" id="cd08981">
    <property type="entry name" value="GH43_Bt1873-like"/>
    <property type="match status" value="1"/>
</dbReference>
<reference evidence="7 9" key="2">
    <citation type="submission" date="2019-08" db="EMBL/GenBank/DDBJ databases">
        <title>In-depth cultivation of the pig gut microbiome towards novel bacterial diversity and tailored functional studies.</title>
        <authorList>
            <person name="Wylensek D."/>
            <person name="Hitch T.C.A."/>
            <person name="Clavel T."/>
        </authorList>
    </citation>
    <scope>NUCLEOTIDE SEQUENCE [LARGE SCALE GENOMIC DNA]</scope>
    <source>
        <strain evidence="7 9">WCA3-601-WT-6J</strain>
    </source>
</reference>
<proteinExistence type="inferred from homology"/>
<sequence length="303" mass="33944">MKTCDIRIRDPYVLTDTDAGRYYLYGTTDENPWSGPGQGFSAYVGTNLADWQGPFTVFAPPVDFWADCQFWAPEVHRYAGCYYMLASFKAENRRRGVQILRAKSPLGPFVPISDGPITPPEWESLDGTLYLDGQGRPWLIFCHEWTQLGDGAICGMRLEKDLSAAAEAPVTLFHASQSGWSVADTGQIVRKTGENYVTDGPFLHRCEDGTLWMLWSSYARCGYAVGLAKSLSGDIPGPWQHLTKPLFERNGGHGMLFRTLKGQLRLAIHRPNDTPWERPCFLPVEEKNGRLTAREEDCGNAEL</sequence>
<comment type="caution">
    <text evidence="8">The sequence shown here is derived from an EMBL/GenBank/DDBJ whole genome shotgun (WGS) entry which is preliminary data.</text>
</comment>
<keyword evidence="5 6" id="KW-0326">Glycosidase</keyword>
<evidence type="ECO:0000256" key="5">
    <source>
        <dbReference type="ARBA" id="ARBA00023295"/>
    </source>
</evidence>
<keyword evidence="4" id="KW-0119">Carbohydrate metabolism</keyword>
<dbReference type="EMBL" id="VUNJ01000019">
    <property type="protein sequence ID" value="MST93054.1"/>
    <property type="molecule type" value="Genomic_DNA"/>
</dbReference>
<keyword evidence="2" id="KW-0624">Polysaccharide degradation</keyword>
<dbReference type="InterPro" id="IPR006710">
    <property type="entry name" value="Glyco_hydro_43"/>
</dbReference>
<dbReference type="PANTHER" id="PTHR43772:SF2">
    <property type="entry name" value="PUTATIVE (AFU_ORTHOLOGUE AFUA_2G04480)-RELATED"/>
    <property type="match status" value="1"/>
</dbReference>
<dbReference type="AlphaFoldDB" id="A0A6I3QAS5"/>
<gene>
    <name evidence="7" type="ORF">FYJ76_14125</name>
    <name evidence="8" type="ORF">GMD52_15535</name>
</gene>
<dbReference type="Gene3D" id="2.115.10.20">
    <property type="entry name" value="Glycosyl hydrolase domain, family 43"/>
    <property type="match status" value="1"/>
</dbReference>
<evidence type="ECO:0000313" key="10">
    <source>
        <dbReference type="Proteomes" id="UP000449193"/>
    </source>
</evidence>
<protein>
    <submittedName>
        <fullName evidence="8">Family 43 glycosylhydrolase</fullName>
    </submittedName>
</protein>
<evidence type="ECO:0000313" key="9">
    <source>
        <dbReference type="Proteomes" id="UP000431913"/>
    </source>
</evidence>
<reference evidence="8 10" key="1">
    <citation type="journal article" date="2019" name="Nat. Med.">
        <title>A library of human gut bacterial isolates paired with longitudinal multiomics data enables mechanistic microbiome research.</title>
        <authorList>
            <person name="Poyet M."/>
            <person name="Groussin M."/>
            <person name="Gibbons S.M."/>
            <person name="Avila-Pacheco J."/>
            <person name="Jiang X."/>
            <person name="Kearney S.M."/>
            <person name="Perrotta A.R."/>
            <person name="Berdy B."/>
            <person name="Zhao S."/>
            <person name="Lieberman T.D."/>
            <person name="Swanson P.K."/>
            <person name="Smith M."/>
            <person name="Roesemann S."/>
            <person name="Alexander J.E."/>
            <person name="Rich S.A."/>
            <person name="Livny J."/>
            <person name="Vlamakis H."/>
            <person name="Clish C."/>
            <person name="Bullock K."/>
            <person name="Deik A."/>
            <person name="Scott J."/>
            <person name="Pierce K.A."/>
            <person name="Xavier R.J."/>
            <person name="Alm E.J."/>
        </authorList>
    </citation>
    <scope>NUCLEOTIDE SEQUENCE [LARGE SCALE GENOMIC DNA]</scope>
    <source>
        <strain evidence="8 10">BIOML-A7</strain>
    </source>
</reference>
<comment type="similarity">
    <text evidence="1 6">Belongs to the glycosyl hydrolase 43 family.</text>
</comment>
<dbReference type="EMBL" id="WMZR01000027">
    <property type="protein sequence ID" value="MTS52935.1"/>
    <property type="molecule type" value="Genomic_DNA"/>
</dbReference>
<dbReference type="SUPFAM" id="SSF75005">
    <property type="entry name" value="Arabinanase/levansucrase/invertase"/>
    <property type="match status" value="1"/>
</dbReference>
<dbReference type="Proteomes" id="UP000431913">
    <property type="component" value="Unassembled WGS sequence"/>
</dbReference>
<dbReference type="GO" id="GO:0004553">
    <property type="term" value="F:hydrolase activity, hydrolyzing O-glycosyl compounds"/>
    <property type="evidence" value="ECO:0007669"/>
    <property type="project" value="InterPro"/>
</dbReference>
<evidence type="ECO:0000313" key="8">
    <source>
        <dbReference type="EMBL" id="MTS52935.1"/>
    </source>
</evidence>
<accession>A0A6I3QAS5</accession>
<dbReference type="InterPro" id="IPR023296">
    <property type="entry name" value="Glyco_hydro_beta-prop_sf"/>
</dbReference>
<dbReference type="GO" id="GO:0045493">
    <property type="term" value="P:xylan catabolic process"/>
    <property type="evidence" value="ECO:0007669"/>
    <property type="project" value="UniProtKB-KW"/>
</dbReference>
<keyword evidence="2" id="KW-0858">Xylan degradation</keyword>
<keyword evidence="3 6" id="KW-0378">Hydrolase</keyword>
<evidence type="ECO:0000256" key="1">
    <source>
        <dbReference type="ARBA" id="ARBA00009865"/>
    </source>
</evidence>
<dbReference type="Proteomes" id="UP000449193">
    <property type="component" value="Unassembled WGS sequence"/>
</dbReference>
<name>A0A6I3QAS5_9FIRM</name>
<evidence type="ECO:0000256" key="3">
    <source>
        <dbReference type="ARBA" id="ARBA00022801"/>
    </source>
</evidence>
<dbReference type="Pfam" id="PF04616">
    <property type="entry name" value="Glyco_hydro_43"/>
    <property type="match status" value="1"/>
</dbReference>
<evidence type="ECO:0000313" key="7">
    <source>
        <dbReference type="EMBL" id="MST93054.1"/>
    </source>
</evidence>
<dbReference type="RefSeq" id="WP_154523661.1">
    <property type="nucleotide sequence ID" value="NZ_CAUWGP010000040.1"/>
</dbReference>
<organism evidence="8 10">
    <name type="scientific">Ruthenibacterium lactatiformans</name>
    <dbReference type="NCBI Taxonomy" id="1550024"/>
    <lineage>
        <taxon>Bacteria</taxon>
        <taxon>Bacillati</taxon>
        <taxon>Bacillota</taxon>
        <taxon>Clostridia</taxon>
        <taxon>Eubacteriales</taxon>
        <taxon>Oscillospiraceae</taxon>
        <taxon>Ruthenibacterium</taxon>
    </lineage>
</organism>
<dbReference type="InterPro" id="IPR052176">
    <property type="entry name" value="Glycosyl_Hydrlase_43_Enz"/>
</dbReference>